<keyword evidence="4" id="KW-0249">Electron transport</keyword>
<gene>
    <name evidence="11" type="ORF">AU255_05770</name>
</gene>
<evidence type="ECO:0000256" key="7">
    <source>
        <dbReference type="ARBA" id="ARBA00034078"/>
    </source>
</evidence>
<dbReference type="Pfam" id="PF04324">
    <property type="entry name" value="Fer2_BFD"/>
    <property type="match status" value="1"/>
</dbReference>
<name>A0A1V8M763_9GAMM</name>
<dbReference type="Proteomes" id="UP000191980">
    <property type="component" value="Unassembled WGS sequence"/>
</dbReference>
<organism evidence="11 12">
    <name type="scientific">Methyloprofundus sedimenti</name>
    <dbReference type="NCBI Taxonomy" id="1420851"/>
    <lineage>
        <taxon>Bacteria</taxon>
        <taxon>Pseudomonadati</taxon>
        <taxon>Pseudomonadota</taxon>
        <taxon>Gammaproteobacteria</taxon>
        <taxon>Methylococcales</taxon>
        <taxon>Methylococcaceae</taxon>
        <taxon>Methyloprofundus</taxon>
    </lineage>
</organism>
<protein>
    <recommendedName>
        <fullName evidence="8">Bacterioferritin-associated ferredoxin</fullName>
    </recommendedName>
</protein>
<dbReference type="RefSeq" id="WP_080521997.1">
    <property type="nucleotide sequence ID" value="NZ_LPUF01000001.1"/>
</dbReference>
<sequence>MYICVCKAVTDSQLQTAIDNGMNTRKELYQCLGVGSSCGKCNRHVRELVNKNSVPSTEIPVII</sequence>
<dbReference type="AlphaFoldDB" id="A0A1V8M763"/>
<evidence type="ECO:0000256" key="5">
    <source>
        <dbReference type="ARBA" id="ARBA00023004"/>
    </source>
</evidence>
<dbReference type="InterPro" id="IPR007419">
    <property type="entry name" value="BFD-like_2Fe2S-bd_dom"/>
</dbReference>
<dbReference type="GO" id="GO:0046872">
    <property type="term" value="F:metal ion binding"/>
    <property type="evidence" value="ECO:0007669"/>
    <property type="project" value="UniProtKB-KW"/>
</dbReference>
<keyword evidence="1" id="KW-0813">Transport</keyword>
<evidence type="ECO:0000256" key="6">
    <source>
        <dbReference type="ARBA" id="ARBA00023014"/>
    </source>
</evidence>
<evidence type="ECO:0000259" key="10">
    <source>
        <dbReference type="Pfam" id="PF04324"/>
    </source>
</evidence>
<accession>A0A1V8M763</accession>
<evidence type="ECO:0000256" key="9">
    <source>
        <dbReference type="ARBA" id="ARBA00046332"/>
    </source>
</evidence>
<comment type="cofactor">
    <cofactor evidence="7">
        <name>[2Fe-2S] cluster</name>
        <dbReference type="ChEBI" id="CHEBI:190135"/>
    </cofactor>
</comment>
<evidence type="ECO:0000256" key="4">
    <source>
        <dbReference type="ARBA" id="ARBA00022982"/>
    </source>
</evidence>
<dbReference type="EMBL" id="LPUF01000001">
    <property type="protein sequence ID" value="OQK17387.1"/>
    <property type="molecule type" value="Genomic_DNA"/>
</dbReference>
<dbReference type="STRING" id="1420851.AU255_05770"/>
<feature type="domain" description="BFD-like [2Fe-2S]-binding" evidence="10">
    <location>
        <begin position="2"/>
        <end position="50"/>
    </location>
</feature>
<evidence type="ECO:0000256" key="3">
    <source>
        <dbReference type="ARBA" id="ARBA00022723"/>
    </source>
</evidence>
<dbReference type="GO" id="GO:0051537">
    <property type="term" value="F:2 iron, 2 sulfur cluster binding"/>
    <property type="evidence" value="ECO:0007669"/>
    <property type="project" value="UniProtKB-KW"/>
</dbReference>
<comment type="similarity">
    <text evidence="9">Belongs to the Bfd family.</text>
</comment>
<keyword evidence="12" id="KW-1185">Reference proteome</keyword>
<evidence type="ECO:0000313" key="12">
    <source>
        <dbReference type="Proteomes" id="UP000191980"/>
    </source>
</evidence>
<dbReference type="OrthoDB" id="9815350at2"/>
<reference evidence="11 12" key="1">
    <citation type="submission" date="2015-12" db="EMBL/GenBank/DDBJ databases">
        <authorList>
            <person name="Shamseldin A."/>
            <person name="Moawad H."/>
            <person name="Abd El-Rahim W.M."/>
            <person name="Sadowsky M.J."/>
        </authorList>
    </citation>
    <scope>NUCLEOTIDE SEQUENCE [LARGE SCALE GENOMIC DNA]</scope>
    <source>
        <strain evidence="11 12">WF1</strain>
    </source>
</reference>
<dbReference type="Gene3D" id="1.10.10.1100">
    <property type="entry name" value="BFD-like [2Fe-2S]-binding domain"/>
    <property type="match status" value="1"/>
</dbReference>
<dbReference type="InterPro" id="IPR041854">
    <property type="entry name" value="BFD-like_2Fe2S-bd_dom_sf"/>
</dbReference>
<dbReference type="PANTHER" id="PTHR37424:SF1">
    <property type="entry name" value="BACTERIOFERRITIN-ASSOCIATED FERREDOXIN"/>
    <property type="match status" value="1"/>
</dbReference>
<keyword evidence="3" id="KW-0479">Metal-binding</keyword>
<keyword evidence="5" id="KW-0408">Iron</keyword>
<evidence type="ECO:0000256" key="2">
    <source>
        <dbReference type="ARBA" id="ARBA00022714"/>
    </source>
</evidence>
<keyword evidence="2" id="KW-0001">2Fe-2S</keyword>
<dbReference type="PANTHER" id="PTHR37424">
    <property type="entry name" value="BACTERIOFERRITIN-ASSOCIATED FERREDOXIN"/>
    <property type="match status" value="1"/>
</dbReference>
<evidence type="ECO:0000256" key="8">
    <source>
        <dbReference type="ARBA" id="ARBA00039386"/>
    </source>
</evidence>
<keyword evidence="6" id="KW-0411">Iron-sulfur</keyword>
<evidence type="ECO:0000256" key="1">
    <source>
        <dbReference type="ARBA" id="ARBA00022448"/>
    </source>
</evidence>
<comment type="caution">
    <text evidence="11">The sequence shown here is derived from an EMBL/GenBank/DDBJ whole genome shotgun (WGS) entry which is preliminary data.</text>
</comment>
<dbReference type="InterPro" id="IPR052371">
    <property type="entry name" value="BFD-associated_ferredoxin"/>
</dbReference>
<evidence type="ECO:0000313" key="11">
    <source>
        <dbReference type="EMBL" id="OQK17387.1"/>
    </source>
</evidence>
<proteinExistence type="inferred from homology"/>